<dbReference type="PANTHER" id="PTHR30255">
    <property type="entry name" value="SINGLE-STRANDED-DNA-SPECIFIC EXONUCLEASE RECJ"/>
    <property type="match status" value="1"/>
</dbReference>
<dbReference type="AlphaFoldDB" id="A0A381SQP7"/>
<dbReference type="InterPro" id="IPR001667">
    <property type="entry name" value="DDH_dom"/>
</dbReference>
<dbReference type="Pfam" id="PF01368">
    <property type="entry name" value="DHH"/>
    <property type="match status" value="1"/>
</dbReference>
<feature type="domain" description="DDH" evidence="1">
    <location>
        <begin position="78"/>
        <end position="227"/>
    </location>
</feature>
<dbReference type="Gene3D" id="3.90.1640.30">
    <property type="match status" value="1"/>
</dbReference>
<organism evidence="2">
    <name type="scientific">marine metagenome</name>
    <dbReference type="NCBI Taxonomy" id="408172"/>
    <lineage>
        <taxon>unclassified sequences</taxon>
        <taxon>metagenomes</taxon>
        <taxon>ecological metagenomes</taxon>
    </lineage>
</organism>
<dbReference type="InterPro" id="IPR051673">
    <property type="entry name" value="SSDNA_exonuclease_RecJ"/>
</dbReference>
<dbReference type="GO" id="GO:0004527">
    <property type="term" value="F:exonuclease activity"/>
    <property type="evidence" value="ECO:0007669"/>
    <property type="project" value="UniProtKB-KW"/>
</dbReference>
<dbReference type="PANTHER" id="PTHR30255:SF2">
    <property type="entry name" value="SINGLE-STRANDED-DNA-SPECIFIC EXONUCLEASE RECJ"/>
    <property type="match status" value="1"/>
</dbReference>
<sequence>VDWKISKQPETEILKKLQSNLNIPEFICTLLLQRNIDSLESAQKYFRPNLNELHDPFLMKDMDKTVDRLIQAIDSSEKIMILGDYDVDGTTSVSMLYDYFIKKTLEPIYYIPDRYKEGYGVSAESIAFAADQKVSLILTIDCGIKANDQIESANTKGIDVIICDHHIPDDSIPKAYSIINPNQKNCNYPFKGLCGCGIGFKLISAIEKKLEGPEEVNQYLDLVAIATIADQMPMINENRTIVYHGLKEFNNNPRPGFHFFIRAINRKIVESDIAFNIGPRINASGRMKSGMISVKLMTENDTNAAYKTAQEIESINLLRRAKEKEVTEEAIKKTDPLKFTNVVYGSNWNKGVLG</sequence>
<accession>A0A381SQP7</accession>
<dbReference type="EMBL" id="UINC01003438">
    <property type="protein sequence ID" value="SVA06322.1"/>
    <property type="molecule type" value="Genomic_DNA"/>
</dbReference>
<feature type="non-terminal residue" evidence="2">
    <location>
        <position position="1"/>
    </location>
</feature>
<dbReference type="InterPro" id="IPR038763">
    <property type="entry name" value="DHH_sf"/>
</dbReference>
<evidence type="ECO:0000259" key="1">
    <source>
        <dbReference type="Pfam" id="PF01368"/>
    </source>
</evidence>
<reference evidence="2" key="1">
    <citation type="submission" date="2018-05" db="EMBL/GenBank/DDBJ databases">
        <authorList>
            <person name="Lanie J.A."/>
            <person name="Ng W.-L."/>
            <person name="Kazmierczak K.M."/>
            <person name="Andrzejewski T.M."/>
            <person name="Davidsen T.M."/>
            <person name="Wayne K.J."/>
            <person name="Tettelin H."/>
            <person name="Glass J.I."/>
            <person name="Rusch D."/>
            <person name="Podicherti R."/>
            <person name="Tsui H.-C.T."/>
            <person name="Winkler M.E."/>
        </authorList>
    </citation>
    <scope>NUCLEOTIDE SEQUENCE</scope>
</reference>
<dbReference type="SUPFAM" id="SSF64182">
    <property type="entry name" value="DHH phosphoesterases"/>
    <property type="match status" value="1"/>
</dbReference>
<protein>
    <recommendedName>
        <fullName evidence="1">DDH domain-containing protein</fullName>
    </recommendedName>
</protein>
<gene>
    <name evidence="2" type="ORF">METZ01_LOCUS59176</name>
</gene>
<evidence type="ECO:0000313" key="2">
    <source>
        <dbReference type="EMBL" id="SVA06322.1"/>
    </source>
</evidence>
<proteinExistence type="predicted"/>
<feature type="non-terminal residue" evidence="2">
    <location>
        <position position="354"/>
    </location>
</feature>
<name>A0A381SQP7_9ZZZZ</name>